<feature type="region of interest" description="Disordered" evidence="1">
    <location>
        <begin position="268"/>
        <end position="393"/>
    </location>
</feature>
<dbReference type="EMBL" id="JBEFKJ010000022">
    <property type="protein sequence ID" value="KAL2040204.1"/>
    <property type="molecule type" value="Genomic_DNA"/>
</dbReference>
<name>A0ABR4A610_9LECA</name>
<protein>
    <submittedName>
        <fullName evidence="2">Uncharacterized protein</fullName>
    </submittedName>
</protein>
<evidence type="ECO:0000313" key="3">
    <source>
        <dbReference type="Proteomes" id="UP001590950"/>
    </source>
</evidence>
<feature type="compositionally biased region" description="Basic residues" evidence="1">
    <location>
        <begin position="378"/>
        <end position="393"/>
    </location>
</feature>
<feature type="compositionally biased region" description="Basic and acidic residues" evidence="1">
    <location>
        <begin position="364"/>
        <end position="375"/>
    </location>
</feature>
<evidence type="ECO:0000313" key="2">
    <source>
        <dbReference type="EMBL" id="KAL2040204.1"/>
    </source>
</evidence>
<feature type="compositionally biased region" description="Basic and acidic residues" evidence="1">
    <location>
        <begin position="304"/>
        <end position="318"/>
    </location>
</feature>
<gene>
    <name evidence="2" type="ORF">N7G274_007107</name>
</gene>
<feature type="region of interest" description="Disordered" evidence="1">
    <location>
        <begin position="182"/>
        <end position="254"/>
    </location>
</feature>
<evidence type="ECO:0000256" key="1">
    <source>
        <dbReference type="SAM" id="MobiDB-lite"/>
    </source>
</evidence>
<feature type="compositionally biased region" description="Acidic residues" evidence="1">
    <location>
        <begin position="231"/>
        <end position="241"/>
    </location>
</feature>
<reference evidence="2 3" key="1">
    <citation type="submission" date="2024-09" db="EMBL/GenBank/DDBJ databases">
        <title>Rethinking Asexuality: The Enigmatic Case of Functional Sexual Genes in Lepraria (Stereocaulaceae).</title>
        <authorList>
            <person name="Doellman M."/>
            <person name="Sun Y."/>
            <person name="Barcenas-Pena A."/>
            <person name="Lumbsch H.T."/>
            <person name="Grewe F."/>
        </authorList>
    </citation>
    <scope>NUCLEOTIDE SEQUENCE [LARGE SCALE GENOMIC DNA]</scope>
    <source>
        <strain evidence="2 3">Mercado 3170</strain>
    </source>
</reference>
<feature type="compositionally biased region" description="Polar residues" evidence="1">
    <location>
        <begin position="191"/>
        <end position="207"/>
    </location>
</feature>
<accession>A0ABR4A610</accession>
<feature type="compositionally biased region" description="Basic and acidic residues" evidence="1">
    <location>
        <begin position="24"/>
        <end position="36"/>
    </location>
</feature>
<proteinExistence type="predicted"/>
<keyword evidence="3" id="KW-1185">Reference proteome</keyword>
<sequence length="393" mass="43004">MAKSESRTTQTQQRGTRKSARTAKKPEQDLELDSKKTEAIKELERLTREAVFGLFAEIEKYILTLDDSVAEHLRTIVANAQEAVERLGFILQEAEMANAEPLWHTVWGGDEEVDEGKIAPGFMNKLNGTEFTLDDLDAARVLVEMANSGKEKSVDGYRQEELDAAHALLGLARGERIVADENPADAAPGSLGSSDAPSTLQGLANASDTDDLDDINGADGAAGAHPKNALDDADDTIDDDEKTANTSNVRAEPYILPNGKELKLIPVTPNFRPQNIPADTDAGPSYTKIRDNEIAKQAQSRGYKKSEKEAKALAKPDGPEPYDNYMAKRKSVPDAFEDDNYPFHKFRAHDTGSALGGDLSMGPEDVRRKREEEGKLPSGKKKKSNRAKRQKLS</sequence>
<dbReference type="Proteomes" id="UP001590950">
    <property type="component" value="Unassembled WGS sequence"/>
</dbReference>
<feature type="region of interest" description="Disordered" evidence="1">
    <location>
        <begin position="1"/>
        <end position="36"/>
    </location>
</feature>
<comment type="caution">
    <text evidence="2">The sequence shown here is derived from an EMBL/GenBank/DDBJ whole genome shotgun (WGS) entry which is preliminary data.</text>
</comment>
<organism evidence="2 3">
    <name type="scientific">Stereocaulon virgatum</name>
    <dbReference type="NCBI Taxonomy" id="373712"/>
    <lineage>
        <taxon>Eukaryota</taxon>
        <taxon>Fungi</taxon>
        <taxon>Dikarya</taxon>
        <taxon>Ascomycota</taxon>
        <taxon>Pezizomycotina</taxon>
        <taxon>Lecanoromycetes</taxon>
        <taxon>OSLEUM clade</taxon>
        <taxon>Lecanoromycetidae</taxon>
        <taxon>Lecanorales</taxon>
        <taxon>Lecanorineae</taxon>
        <taxon>Stereocaulaceae</taxon>
        <taxon>Stereocaulon</taxon>
    </lineage>
</organism>